<feature type="binding site" description="in other chain" evidence="17">
    <location>
        <begin position="208"/>
        <end position="210"/>
    </location>
    <ligand>
        <name>substrate</name>
        <note>ligand shared between dimeric partners</note>
    </ligand>
</feature>
<keyword evidence="7 17" id="KW-0479">Metal-binding</keyword>
<evidence type="ECO:0000313" key="21">
    <source>
        <dbReference type="Proteomes" id="UP000316079"/>
    </source>
</evidence>
<dbReference type="Gene3D" id="3.40.50.450">
    <property type="match status" value="2"/>
</dbReference>
<comment type="function">
    <text evidence="15">Catalyzes the phosphorylation of D-fructose 6-phosphate to fructose 1,6-bisphosphate by ATP, the first committing step of glycolysis. Negatively regulates the phagocyte oxidative burst in response to bacterial infection by controlling cellular NADPH biosynthesis and NADPH oxidase-derived reactive oxygen species. Upon macrophage activation, drives the metabolic switch toward glycolysis, thus preventing glucose turnover that produces NADPH via pentose phosphate pathway.</text>
</comment>
<feature type="binding site" evidence="17">
    <location>
        <position position="25"/>
    </location>
    <ligand>
        <name>ATP</name>
        <dbReference type="ChEBI" id="CHEBI:30616"/>
    </ligand>
</feature>
<evidence type="ECO:0000256" key="4">
    <source>
        <dbReference type="ARBA" id="ARBA00022533"/>
    </source>
</evidence>
<dbReference type="GO" id="GO:0016020">
    <property type="term" value="C:membrane"/>
    <property type="evidence" value="ECO:0007669"/>
    <property type="project" value="TreeGrafter"/>
</dbReference>
<dbReference type="InterPro" id="IPR000023">
    <property type="entry name" value="Phosphofructokinase_dom"/>
</dbReference>
<feature type="binding site" evidence="17">
    <location>
        <position position="565"/>
    </location>
    <ligand>
        <name>beta-D-fructose 2,6-bisphosphate</name>
        <dbReference type="ChEBI" id="CHEBI:58579"/>
        <note>allosteric activator; ligand shared between dimeric partners</note>
    </ligand>
</feature>
<evidence type="ECO:0000256" key="3">
    <source>
        <dbReference type="ARBA" id="ARBA00022490"/>
    </source>
</evidence>
<feature type="region of interest" description="C-terminal regulatory PFK domain 2" evidence="17">
    <location>
        <begin position="401"/>
        <end position="780"/>
    </location>
</feature>
<keyword evidence="8 17" id="KW-0547">Nucleotide-binding</keyword>
<proteinExistence type="inferred from homology"/>
<evidence type="ECO:0000313" key="20">
    <source>
        <dbReference type="EMBL" id="TRY82637.1"/>
    </source>
</evidence>
<dbReference type="PIRSF" id="PIRSF000533">
    <property type="entry name" value="ATP_PFK_euk"/>
    <property type="match status" value="1"/>
</dbReference>
<name>A0A553PY66_9TELE</name>
<dbReference type="HAMAP" id="MF_03184">
    <property type="entry name" value="Phosphofructokinase_I_E"/>
    <property type="match status" value="1"/>
</dbReference>
<comment type="caution">
    <text evidence="17">Lacks conserved residue(s) required for the propagation of feature annotation.</text>
</comment>
<evidence type="ECO:0000256" key="9">
    <source>
        <dbReference type="ARBA" id="ARBA00022777"/>
    </source>
</evidence>
<feature type="binding site" evidence="17">
    <location>
        <begin position="118"/>
        <end position="121"/>
    </location>
    <ligand>
        <name>ATP</name>
        <dbReference type="ChEBI" id="CHEBI:30616"/>
    </ligand>
</feature>
<keyword evidence="6 17" id="KW-0808">Transferase</keyword>
<dbReference type="InterPro" id="IPR015912">
    <property type="entry name" value="Phosphofructokinase_CS"/>
</dbReference>
<dbReference type="GO" id="GO:0030388">
    <property type="term" value="P:fructose 1,6-bisphosphate metabolic process"/>
    <property type="evidence" value="ECO:0007669"/>
    <property type="project" value="TreeGrafter"/>
</dbReference>
<keyword evidence="10 17" id="KW-0067">ATP-binding</keyword>
<keyword evidence="21" id="KW-1185">Reference proteome</keyword>
<evidence type="ECO:0000256" key="11">
    <source>
        <dbReference type="ARBA" id="ARBA00022842"/>
    </source>
</evidence>
<reference evidence="20 21" key="1">
    <citation type="journal article" date="2019" name="Sci. Data">
        <title>Hybrid genome assembly and annotation of Danionella translucida.</title>
        <authorList>
            <person name="Kadobianskyi M."/>
            <person name="Schulze L."/>
            <person name="Schuelke M."/>
            <person name="Judkewitz B."/>
        </authorList>
    </citation>
    <scope>NUCLEOTIDE SEQUENCE [LARGE SCALE GENOMIC DNA]</scope>
    <source>
        <strain evidence="20 21">Bolton</strain>
    </source>
</reference>
<dbReference type="PANTHER" id="PTHR13697">
    <property type="entry name" value="PHOSPHOFRUCTOKINASE"/>
    <property type="match status" value="1"/>
</dbReference>
<feature type="binding site" description="in other chain" evidence="17">
    <location>
        <position position="264"/>
    </location>
    <ligand>
        <name>substrate</name>
        <note>ligand shared between dimeric partners</note>
    </ligand>
</feature>
<comment type="subunit">
    <text evidence="17">Homo- and heterotetramers.</text>
</comment>
<accession>A0A553PY66</accession>
<keyword evidence="4 17" id="KW-0021">Allosteric enzyme</keyword>
<evidence type="ECO:0000256" key="12">
    <source>
        <dbReference type="ARBA" id="ARBA00022990"/>
    </source>
</evidence>
<feature type="binding site" description="in other chain" evidence="17">
    <location>
        <position position="470"/>
    </location>
    <ligand>
        <name>beta-D-fructose 2,6-bisphosphate</name>
        <dbReference type="ChEBI" id="CHEBI:58579"/>
        <note>allosteric activator; ligand shared between dimeric partners</note>
    </ligand>
</feature>
<keyword evidence="12" id="KW-0007">Acetylation</keyword>
<feature type="binding site" evidence="17">
    <location>
        <position position="119"/>
    </location>
    <ligand>
        <name>Mg(2+)</name>
        <dbReference type="ChEBI" id="CHEBI:18420"/>
        <note>catalytic</note>
    </ligand>
</feature>
<evidence type="ECO:0000256" key="15">
    <source>
        <dbReference type="ARBA" id="ARBA00045436"/>
    </source>
</evidence>
<feature type="binding site" description="in other chain" evidence="17">
    <location>
        <begin position="164"/>
        <end position="166"/>
    </location>
    <ligand>
        <name>substrate</name>
        <note>ligand shared between dimeric partners</note>
    </ligand>
</feature>
<evidence type="ECO:0000256" key="8">
    <source>
        <dbReference type="ARBA" id="ARBA00022741"/>
    </source>
</evidence>
<dbReference type="UniPathway" id="UPA00109">
    <property type="reaction ID" value="UER00182"/>
</dbReference>
<keyword evidence="3 17" id="KW-0963">Cytoplasm</keyword>
<dbReference type="EC" id="2.7.1.11" evidence="17"/>
<dbReference type="EMBL" id="SRMA01026544">
    <property type="protein sequence ID" value="TRY82637.1"/>
    <property type="molecule type" value="Genomic_DNA"/>
</dbReference>
<dbReference type="CDD" id="cd00764">
    <property type="entry name" value="Eukaryotic_PFK"/>
    <property type="match status" value="1"/>
</dbReference>
<dbReference type="GO" id="GO:0005945">
    <property type="term" value="C:6-phosphofructokinase complex"/>
    <property type="evidence" value="ECO:0007669"/>
    <property type="project" value="TreeGrafter"/>
</dbReference>
<feature type="binding site" description="in other chain" evidence="17">
    <location>
        <begin position="660"/>
        <end position="663"/>
    </location>
    <ligand>
        <name>beta-D-fructose 2,6-bisphosphate</name>
        <dbReference type="ChEBI" id="CHEBI:58579"/>
        <note>allosteric activator; ligand shared between dimeric partners</note>
    </ligand>
</feature>
<feature type="region of interest" description="N-terminal catalytic PFK domain 1" evidence="17">
    <location>
        <begin position="1"/>
        <end position="390"/>
    </location>
</feature>
<dbReference type="NCBIfam" id="TIGR02478">
    <property type="entry name" value="6PF1K_euk"/>
    <property type="match status" value="1"/>
</dbReference>
<dbReference type="FunFam" id="3.40.50.450:FF:000043">
    <property type="entry name" value="ATP-dependent 6-phosphofructokinase, platelet type"/>
    <property type="match status" value="1"/>
</dbReference>
<keyword evidence="14" id="KW-0325">Glycoprotein</keyword>
<evidence type="ECO:0000256" key="16">
    <source>
        <dbReference type="ARBA" id="ARBA00048070"/>
    </source>
</evidence>
<keyword evidence="11 17" id="KW-0460">Magnesium</keyword>
<dbReference type="InterPro" id="IPR041914">
    <property type="entry name" value="PFK_vert-type"/>
</dbReference>
<comment type="caution">
    <text evidence="20">The sequence shown here is derived from an EMBL/GenBank/DDBJ whole genome shotgun (WGS) entry which is preliminary data.</text>
</comment>
<feature type="binding site" evidence="17">
    <location>
        <position position="654"/>
    </location>
    <ligand>
        <name>beta-D-fructose 2,6-bisphosphate</name>
        <dbReference type="ChEBI" id="CHEBI:58579"/>
        <note>allosteric activator; ligand shared between dimeric partners</note>
    </ligand>
</feature>
<evidence type="ECO:0000256" key="18">
    <source>
        <dbReference type="PIRNR" id="PIRNR000533"/>
    </source>
</evidence>
<evidence type="ECO:0000256" key="5">
    <source>
        <dbReference type="ARBA" id="ARBA00022553"/>
    </source>
</evidence>
<dbReference type="PROSITE" id="PS00433">
    <property type="entry name" value="PHOSPHOFRUCTOKINASE"/>
    <property type="match status" value="2"/>
</dbReference>
<feature type="binding site" evidence="17">
    <location>
        <position position="201"/>
    </location>
    <ligand>
        <name>substrate</name>
        <note>ligand shared between dimeric partners</note>
    </ligand>
</feature>
<feature type="domain" description="Phosphofructokinase" evidence="19">
    <location>
        <begin position="18"/>
        <end position="323"/>
    </location>
</feature>
<dbReference type="PRINTS" id="PR00476">
    <property type="entry name" value="PHFRCTKINASE"/>
</dbReference>
<dbReference type="InterPro" id="IPR035966">
    <property type="entry name" value="PKF_sf"/>
</dbReference>
<feature type="binding site" evidence="17">
    <location>
        <position position="292"/>
    </location>
    <ligand>
        <name>substrate</name>
        <note>ligand shared between dimeric partners</note>
    </ligand>
</feature>
<dbReference type="PANTHER" id="PTHR13697:SF14">
    <property type="entry name" value="ATP-DEPENDENT 6-PHOSPHOFRUCTOKINASE, LIVER TYPE"/>
    <property type="match status" value="1"/>
</dbReference>
<evidence type="ECO:0000256" key="2">
    <source>
        <dbReference type="ARBA" id="ARBA00004679"/>
    </source>
</evidence>
<evidence type="ECO:0000256" key="6">
    <source>
        <dbReference type="ARBA" id="ARBA00022679"/>
    </source>
</evidence>
<dbReference type="FunFam" id="3.40.50.460:FF:000003">
    <property type="entry name" value="ATP-dependent 6-phosphofructokinase"/>
    <property type="match status" value="1"/>
</dbReference>
<comment type="activity regulation">
    <text evidence="17">Allosterically activated by ADP, AMP, or fructose 2,6-bisphosphate, and allosterically inhibited by ATP or citrate.</text>
</comment>
<organism evidence="20 21">
    <name type="scientific">Danionella cerebrum</name>
    <dbReference type="NCBI Taxonomy" id="2873325"/>
    <lineage>
        <taxon>Eukaryota</taxon>
        <taxon>Metazoa</taxon>
        <taxon>Chordata</taxon>
        <taxon>Craniata</taxon>
        <taxon>Vertebrata</taxon>
        <taxon>Euteleostomi</taxon>
        <taxon>Actinopterygii</taxon>
        <taxon>Neopterygii</taxon>
        <taxon>Teleostei</taxon>
        <taxon>Ostariophysi</taxon>
        <taxon>Cypriniformes</taxon>
        <taxon>Danionidae</taxon>
        <taxon>Danioninae</taxon>
        <taxon>Danionella</taxon>
    </lineage>
</organism>
<feature type="binding site" description="in other chain" evidence="17">
    <location>
        <position position="628"/>
    </location>
    <ligand>
        <name>beta-D-fructose 2,6-bisphosphate</name>
        <dbReference type="ChEBI" id="CHEBI:58579"/>
        <note>allosteric activator; ligand shared between dimeric partners</note>
    </ligand>
</feature>
<evidence type="ECO:0000259" key="19">
    <source>
        <dbReference type="Pfam" id="PF00365"/>
    </source>
</evidence>
<evidence type="ECO:0000256" key="1">
    <source>
        <dbReference type="ARBA" id="ARBA00001946"/>
    </source>
</evidence>
<dbReference type="GO" id="GO:0046872">
    <property type="term" value="F:metal ion binding"/>
    <property type="evidence" value="ECO:0007669"/>
    <property type="project" value="UniProtKB-KW"/>
</dbReference>
<keyword evidence="5" id="KW-0597">Phosphoprotein</keyword>
<dbReference type="GO" id="GO:0048029">
    <property type="term" value="F:monosaccharide binding"/>
    <property type="evidence" value="ECO:0007669"/>
    <property type="project" value="TreeGrafter"/>
</dbReference>
<dbReference type="InterPro" id="IPR022953">
    <property type="entry name" value="ATP_PFK"/>
</dbReference>
<comment type="pathway">
    <text evidence="2 17 18">Carbohydrate degradation; glycolysis; D-glyceraldehyde 3-phosphate and glycerone phosphate from D-glucose: step 3/4.</text>
</comment>
<gene>
    <name evidence="20" type="ORF">DNTS_032580</name>
</gene>
<protein>
    <recommendedName>
        <fullName evidence="17">ATP-dependent 6-phosphofructokinase</fullName>
        <shortName evidence="17">ATP-PFK</shortName>
        <shortName evidence="17">Phosphofructokinase</shortName>
        <ecNumber evidence="17">2.7.1.11</ecNumber>
    </recommendedName>
    <alternativeName>
        <fullName evidence="17">Phosphohexokinase</fullName>
    </alternativeName>
</protein>
<dbReference type="FunFam" id="3.40.50.460:FF:000001">
    <property type="entry name" value="ATP-dependent 6-phosphofructokinase"/>
    <property type="match status" value="1"/>
</dbReference>
<dbReference type="STRING" id="623744.A0A553PY66"/>
<dbReference type="GO" id="GO:0006002">
    <property type="term" value="P:fructose 6-phosphate metabolic process"/>
    <property type="evidence" value="ECO:0007669"/>
    <property type="project" value="InterPro"/>
</dbReference>
<keyword evidence="13 17" id="KW-0324">Glycolysis</keyword>
<dbReference type="AlphaFoldDB" id="A0A553PY66"/>
<feature type="binding site" description="in other chain" evidence="17">
    <location>
        <position position="734"/>
    </location>
    <ligand>
        <name>beta-D-fructose 2,6-bisphosphate</name>
        <dbReference type="ChEBI" id="CHEBI:58579"/>
        <note>allosteric activator; ligand shared between dimeric partners</note>
    </ligand>
</feature>
<dbReference type="GO" id="GO:0070095">
    <property type="term" value="F:fructose-6-phosphate binding"/>
    <property type="evidence" value="ECO:0007669"/>
    <property type="project" value="TreeGrafter"/>
</dbReference>
<evidence type="ECO:0000256" key="10">
    <source>
        <dbReference type="ARBA" id="ARBA00022840"/>
    </source>
</evidence>
<comment type="subcellular location">
    <subcellularLocation>
        <location evidence="17">Cytoplasm</location>
    </subcellularLocation>
</comment>
<comment type="cofactor">
    <cofactor evidence="1 17">
        <name>Mg(2+)</name>
        <dbReference type="ChEBI" id="CHEBI:18420"/>
    </cofactor>
</comment>
<dbReference type="InterPro" id="IPR009161">
    <property type="entry name" value="6-Pfructokinase_euk"/>
</dbReference>
<dbReference type="SUPFAM" id="SSF53784">
    <property type="entry name" value="Phosphofructokinase"/>
    <property type="match status" value="2"/>
</dbReference>
<feature type="binding site" description="in other chain" evidence="17">
    <location>
        <begin position="572"/>
        <end position="574"/>
    </location>
    <ligand>
        <name>beta-D-fructose 2,6-bisphosphate</name>
        <dbReference type="ChEBI" id="CHEBI:58579"/>
        <note>allosteric activator; ligand shared between dimeric partners</note>
    </ligand>
</feature>
<feature type="binding site" description="in other chain" evidence="17">
    <location>
        <begin position="298"/>
        <end position="301"/>
    </location>
    <ligand>
        <name>substrate</name>
        <note>ligand shared between dimeric partners</note>
    </ligand>
</feature>
<comment type="similarity">
    <text evidence="18">Belongs to the phosphofructokinase type A (PFKA) family. ATP-dependent PFK group I subfamily. Eukaryotic two domain clade "E" sub-subfamily.</text>
</comment>
<dbReference type="GO" id="GO:0061621">
    <property type="term" value="P:canonical glycolysis"/>
    <property type="evidence" value="ECO:0007669"/>
    <property type="project" value="TreeGrafter"/>
</dbReference>
<dbReference type="OrthoDB" id="537915at2759"/>
<dbReference type="Gene3D" id="3.40.50.460">
    <property type="entry name" value="Phosphofructokinase domain"/>
    <property type="match status" value="2"/>
</dbReference>
<dbReference type="Pfam" id="PF00365">
    <property type="entry name" value="PFK"/>
    <property type="match status" value="2"/>
</dbReference>
<feature type="binding site" evidence="17">
    <location>
        <begin position="88"/>
        <end position="89"/>
    </location>
    <ligand>
        <name>ATP</name>
        <dbReference type="ChEBI" id="CHEBI:30616"/>
    </ligand>
</feature>
<sequence>MHHVDFEKLRMSGAGKAIAVLTSGGDAQGMNAAVRAVTRMGIYVGAKVYLIYEGYQGLVDGGDHIKVANWQSVTNIIQLGGTIIGSARCEAFTHRSGRLSAAFHLVQRGITNLCVCGGDGSLSGAHTLCSEWSGLLDELVQQGRITASLAKQHTYLNIVGLVGSIDNDFCGTDMTIGADSALHRIMEVIDAISTTAQSHQRTFVLEVMGRHCGYLAVVSALASGADWVFIPEAPPEDDWEDHMCARLGESRSKGSRLNIVIIAEGAIDKHGQPISSSYVKDLVVERLGYDTRVTVLGHVQRGGTPSAFDRVLSSKMGVEAVVALLEATPETPACVIGLSGNQAMRVPLMECVNMTKEVQKAMNEQRFEEAIQLRGKSFENNWNTYKLLAHQKPAQSKSNHSLAILNVGAPAAGMNAAVRSAVRVSLAHGHRVYTVHDGFEGLSKGMLEEEHWHDVAGWTGQGGSLLGTKRTLPNSCMEQIVENISKHDIQSLLVIGGFEAYEGVLQLVEARGRYDELCIPMCVIPATISNNVPGTDFSLGADTAVNAAMESCDKIKQSASGTKRRVFIVETMGGFCGYLATTTGIAVGADAVYIYEEPFNIQDLEMNVEHLTEKMKNDIQRGLVLRNEKCHKNYTTEFIHDLYSAEGRGVFDCRVNVLGHLQQGGVPTPFDRNFGTKMGVKAVLWLTEQMTSAYRQGRVFANSPGSACVIGMKKKVMSFSPVTELKQHTDFEHRMPLDQWWLNLRPMLKMLAKYQTNFYEYMTGEIEHVTRRSLSIETGF</sequence>
<dbReference type="GO" id="GO:0003872">
    <property type="term" value="F:6-phosphofructokinase activity"/>
    <property type="evidence" value="ECO:0007669"/>
    <property type="project" value="UniProtKB-UniRule"/>
</dbReference>
<dbReference type="GO" id="GO:0042802">
    <property type="term" value="F:identical protein binding"/>
    <property type="evidence" value="ECO:0007669"/>
    <property type="project" value="TreeGrafter"/>
</dbReference>
<evidence type="ECO:0000256" key="7">
    <source>
        <dbReference type="ARBA" id="ARBA00022723"/>
    </source>
</evidence>
<feature type="binding site" description="in other chain" evidence="17">
    <location>
        <begin position="527"/>
        <end position="531"/>
    </location>
    <ligand>
        <name>beta-D-fructose 2,6-bisphosphate</name>
        <dbReference type="ChEBI" id="CHEBI:58579"/>
        <note>allosteric activator; ligand shared between dimeric partners</note>
    </ligand>
</feature>
<dbReference type="GO" id="GO:0005524">
    <property type="term" value="F:ATP binding"/>
    <property type="evidence" value="ECO:0007669"/>
    <property type="project" value="UniProtKB-KW"/>
</dbReference>
<evidence type="ECO:0000256" key="14">
    <source>
        <dbReference type="ARBA" id="ARBA00023180"/>
    </source>
</evidence>
<dbReference type="GO" id="GO:0016208">
    <property type="term" value="F:AMP binding"/>
    <property type="evidence" value="ECO:0007669"/>
    <property type="project" value="TreeGrafter"/>
</dbReference>
<comment type="catalytic activity">
    <reaction evidence="16 17 18">
        <text>beta-D-fructose 6-phosphate + ATP = beta-D-fructose 1,6-bisphosphate + ADP + H(+)</text>
        <dbReference type="Rhea" id="RHEA:16109"/>
        <dbReference type="ChEBI" id="CHEBI:15378"/>
        <dbReference type="ChEBI" id="CHEBI:30616"/>
        <dbReference type="ChEBI" id="CHEBI:32966"/>
        <dbReference type="ChEBI" id="CHEBI:57634"/>
        <dbReference type="ChEBI" id="CHEBI:456216"/>
        <dbReference type="EC" id="2.7.1.11"/>
    </reaction>
</comment>
<evidence type="ECO:0000256" key="17">
    <source>
        <dbReference type="HAMAP-Rule" id="MF_03184"/>
    </source>
</evidence>
<feature type="active site" description="Proton acceptor" evidence="17">
    <location>
        <position position="166"/>
    </location>
</feature>
<feature type="domain" description="Phosphofructokinase" evidence="19">
    <location>
        <begin position="402"/>
        <end position="685"/>
    </location>
</feature>
<evidence type="ECO:0000256" key="13">
    <source>
        <dbReference type="ARBA" id="ARBA00023152"/>
    </source>
</evidence>
<dbReference type="Proteomes" id="UP000316079">
    <property type="component" value="Unassembled WGS sequence"/>
</dbReference>
<comment type="similarity">
    <text evidence="17">Belongs to the phosphofructokinase type A (PFKA) family. ATP-dependent PFK group I subfamily. Eukaryotic two domain clade 'E' sub-subfamily.</text>
</comment>
<keyword evidence="9 17" id="KW-0418">Kinase</keyword>